<protein>
    <submittedName>
        <fullName evidence="3">Putative membrane protein</fullName>
    </submittedName>
</protein>
<feature type="transmembrane region" description="Helical" evidence="1">
    <location>
        <begin position="239"/>
        <end position="260"/>
    </location>
</feature>
<feature type="transmembrane region" description="Helical" evidence="1">
    <location>
        <begin position="267"/>
        <end position="287"/>
    </location>
</feature>
<dbReference type="RefSeq" id="WP_183416104.1">
    <property type="nucleotide sequence ID" value="NZ_JACHXA010000003.1"/>
</dbReference>
<dbReference type="EMBL" id="JACHXA010000003">
    <property type="protein sequence ID" value="MBB3065295.1"/>
    <property type="molecule type" value="Genomic_DNA"/>
</dbReference>
<evidence type="ECO:0000313" key="4">
    <source>
        <dbReference type="Proteomes" id="UP000581135"/>
    </source>
</evidence>
<dbReference type="AlphaFoldDB" id="A0A839SWG0"/>
<gene>
    <name evidence="3" type="ORF">FHR98_001574</name>
</gene>
<evidence type="ECO:0000259" key="2">
    <source>
        <dbReference type="Pfam" id="PF09925"/>
    </source>
</evidence>
<dbReference type="Pfam" id="PF09925">
    <property type="entry name" value="DUF2157"/>
    <property type="match status" value="1"/>
</dbReference>
<keyword evidence="1" id="KW-1133">Transmembrane helix</keyword>
<dbReference type="InterPro" id="IPR018677">
    <property type="entry name" value="DUF2157"/>
</dbReference>
<accession>A0A839SWG0</accession>
<feature type="transmembrane region" description="Helical" evidence="1">
    <location>
        <begin position="151"/>
        <end position="170"/>
    </location>
</feature>
<feature type="transmembrane region" description="Helical" evidence="1">
    <location>
        <begin position="215"/>
        <end position="233"/>
    </location>
</feature>
<keyword evidence="4" id="KW-1185">Reference proteome</keyword>
<keyword evidence="1" id="KW-0472">Membrane</keyword>
<proteinExistence type="predicted"/>
<dbReference type="Proteomes" id="UP000581135">
    <property type="component" value="Unassembled WGS sequence"/>
</dbReference>
<feature type="transmembrane region" description="Helical" evidence="1">
    <location>
        <begin position="44"/>
        <end position="63"/>
    </location>
</feature>
<feature type="transmembrane region" description="Helical" evidence="1">
    <location>
        <begin position="75"/>
        <end position="94"/>
    </location>
</feature>
<feature type="transmembrane region" description="Helical" evidence="1">
    <location>
        <begin position="127"/>
        <end position="144"/>
    </location>
</feature>
<evidence type="ECO:0000256" key="1">
    <source>
        <dbReference type="SAM" id="Phobius"/>
    </source>
</evidence>
<comment type="caution">
    <text evidence="3">The sequence shown here is derived from an EMBL/GenBank/DDBJ whole genome shotgun (WGS) entry which is preliminary data.</text>
</comment>
<feature type="domain" description="DUF2157" evidence="2">
    <location>
        <begin position="43"/>
        <end position="151"/>
    </location>
</feature>
<reference evidence="3 4" key="1">
    <citation type="submission" date="2020-08" db="EMBL/GenBank/DDBJ databases">
        <title>Genomic Encyclopedia of Type Strains, Phase III (KMG-III): the genomes of soil and plant-associated and newly described type strains.</title>
        <authorList>
            <person name="Whitman W."/>
        </authorList>
    </citation>
    <scope>NUCLEOTIDE SEQUENCE [LARGE SCALE GENOMIC DNA]</scope>
    <source>
        <strain evidence="3 4">CECT 8803</strain>
    </source>
</reference>
<keyword evidence="1" id="KW-0812">Transmembrane</keyword>
<name>A0A839SWG0_9PROT</name>
<evidence type="ECO:0000313" key="3">
    <source>
        <dbReference type="EMBL" id="MBB3065295.1"/>
    </source>
</evidence>
<feature type="transmembrane region" description="Helical" evidence="1">
    <location>
        <begin position="101"/>
        <end position="121"/>
    </location>
</feature>
<organism evidence="3 4">
    <name type="scientific">Limibacillus halophilus</name>
    <dbReference type="NCBI Taxonomy" id="1579333"/>
    <lineage>
        <taxon>Bacteria</taxon>
        <taxon>Pseudomonadati</taxon>
        <taxon>Pseudomonadota</taxon>
        <taxon>Alphaproteobacteria</taxon>
        <taxon>Rhodospirillales</taxon>
        <taxon>Rhodovibrionaceae</taxon>
        <taxon>Limibacillus</taxon>
    </lineage>
</organism>
<feature type="transmembrane region" description="Helical" evidence="1">
    <location>
        <begin position="307"/>
        <end position="328"/>
    </location>
</feature>
<feature type="transmembrane region" description="Helical" evidence="1">
    <location>
        <begin position="182"/>
        <end position="203"/>
    </location>
</feature>
<sequence length="340" mass="37709">MTQKAVDLGDLVRMRRGSLLGGMAFAEAAYLARDRVFWRRWTGHALLALGAGHFLSGVIFFFAFNWDELTRWQKFSVLEVGVLSFAILAMVAGSQRLVGQVALIGATVMTGLLLAVTGQVYQTGADTYELFTAWAFLTLPWVLLSRSAAHWVLWGLVVYLGCWTFLHQVFLPLRAVTWDHAMVLWSMIPGLFLVAFEAGRAAGFEWLRAVWPRHFLLFAFLGHLFVSAVQFLFESVFTGSVFMQSGLGALAFCFACALAWRIYGSRLFDLAALTIVLLGVAAFFAMLGARGIESAIGDWSFDLGAGLASWGLLVFWSFCCLTVLGLLFRHYQRHSKVVAS</sequence>